<organism evidence="1 2">
    <name type="scientific">Candidatus Doudnabacteria bacterium RIFCSPHIGHO2_01_FULL_49_9</name>
    <dbReference type="NCBI Taxonomy" id="1817827"/>
    <lineage>
        <taxon>Bacteria</taxon>
        <taxon>Candidatus Doudnaibacteriota</taxon>
    </lineage>
</organism>
<dbReference type="EMBL" id="MFEN01000013">
    <property type="protein sequence ID" value="OGE84404.1"/>
    <property type="molecule type" value="Genomic_DNA"/>
</dbReference>
<protein>
    <submittedName>
        <fullName evidence="1">Uncharacterized protein</fullName>
    </submittedName>
</protein>
<name>A0A1F5P3I9_9BACT</name>
<gene>
    <name evidence="1" type="ORF">A2846_00760</name>
</gene>
<comment type="caution">
    <text evidence="1">The sequence shown here is derived from an EMBL/GenBank/DDBJ whole genome shotgun (WGS) entry which is preliminary data.</text>
</comment>
<dbReference type="Proteomes" id="UP000176339">
    <property type="component" value="Unassembled WGS sequence"/>
</dbReference>
<proteinExistence type="predicted"/>
<accession>A0A1F5P3I9</accession>
<reference evidence="1 2" key="1">
    <citation type="journal article" date="2016" name="Nat. Commun.">
        <title>Thousands of microbial genomes shed light on interconnected biogeochemical processes in an aquifer system.</title>
        <authorList>
            <person name="Anantharaman K."/>
            <person name="Brown C.T."/>
            <person name="Hug L.A."/>
            <person name="Sharon I."/>
            <person name="Castelle C.J."/>
            <person name="Probst A.J."/>
            <person name="Thomas B.C."/>
            <person name="Singh A."/>
            <person name="Wilkins M.J."/>
            <person name="Karaoz U."/>
            <person name="Brodie E.L."/>
            <person name="Williams K.H."/>
            <person name="Hubbard S.S."/>
            <person name="Banfield J.F."/>
        </authorList>
    </citation>
    <scope>NUCLEOTIDE SEQUENCE [LARGE SCALE GENOMIC DNA]</scope>
</reference>
<evidence type="ECO:0000313" key="2">
    <source>
        <dbReference type="Proteomes" id="UP000176339"/>
    </source>
</evidence>
<sequence>MNPDQFTQIKQKIQTSTILSGQEREEWLFLLPRMSAEELKELDRMLSLKLPTGVGARPAQPPESVGAKPERSVFRPLTLDRRQLDIKPSGPRRPDFASPPAALPNTALTKIAGLTAEDIRKPPSIYVCLEQVSREIQNLIRKTDINYAQVLEAFQRSPLYRDYLGAGIKLINNDPTASMSHEEFEAITDFHESLKNRAK</sequence>
<dbReference type="AlphaFoldDB" id="A0A1F5P3I9"/>
<evidence type="ECO:0000313" key="1">
    <source>
        <dbReference type="EMBL" id="OGE84404.1"/>
    </source>
</evidence>